<dbReference type="RefSeq" id="WP_037462654.1">
    <property type="nucleotide sequence ID" value="NZ_BCZD01000018.1"/>
</dbReference>
<reference evidence="3" key="1">
    <citation type="submission" date="2014-08" db="EMBL/GenBank/DDBJ databases">
        <title>Draft genome sequences of Sphingobium herbicidovorans.</title>
        <authorList>
            <person name="Gan H.M."/>
            <person name="Gan H.Y."/>
            <person name="Savka M.A."/>
        </authorList>
    </citation>
    <scope>NUCLEOTIDE SEQUENCE [LARGE SCALE GENOMIC DNA]</scope>
    <source>
        <strain evidence="3">NBRC 16415</strain>
    </source>
</reference>
<dbReference type="EMBL" id="JFZA02000002">
    <property type="protein sequence ID" value="KFG91750.1"/>
    <property type="molecule type" value="Genomic_DNA"/>
</dbReference>
<keyword evidence="4" id="KW-1185">Reference proteome</keyword>
<feature type="domain" description="Alpha-L-arabinofuranosidase B arabinose-binding" evidence="2">
    <location>
        <begin position="282"/>
        <end position="334"/>
    </location>
</feature>
<dbReference type="InterPro" id="IPR007934">
    <property type="entry name" value="AbfB_ABD"/>
</dbReference>
<evidence type="ECO:0000313" key="4">
    <source>
        <dbReference type="Proteomes" id="UP000024284"/>
    </source>
</evidence>
<comment type="caution">
    <text evidence="3">The sequence shown here is derived from an EMBL/GenBank/DDBJ whole genome shotgun (WGS) entry which is preliminary data.</text>
</comment>
<protein>
    <submittedName>
        <fullName evidence="3">Alpha-L-arabinofuranosidase B (ABFB)</fullName>
    </submittedName>
</protein>
<dbReference type="OrthoDB" id="8445658at2"/>
<dbReference type="Gene3D" id="3.90.1480.10">
    <property type="entry name" value="Alpha-2,3-sialyltransferase"/>
    <property type="match status" value="1"/>
</dbReference>
<dbReference type="eggNOG" id="COG2604">
    <property type="taxonomic scope" value="Bacteria"/>
</dbReference>
<dbReference type="AlphaFoldDB" id="A0A086PED2"/>
<proteinExistence type="predicted"/>
<evidence type="ECO:0000259" key="1">
    <source>
        <dbReference type="Pfam" id="PF01973"/>
    </source>
</evidence>
<evidence type="ECO:0000259" key="2">
    <source>
        <dbReference type="Pfam" id="PF05270"/>
    </source>
</evidence>
<dbReference type="Gene3D" id="2.80.10.50">
    <property type="match status" value="1"/>
</dbReference>
<dbReference type="Pfam" id="PF01973">
    <property type="entry name" value="MptE-like"/>
    <property type="match status" value="1"/>
</dbReference>
<dbReference type="InterPro" id="IPR036195">
    <property type="entry name" value="AbfB_ABD_sf"/>
</dbReference>
<dbReference type="STRING" id="76947.GCA_002080435_02338"/>
<dbReference type="Pfam" id="PF05270">
    <property type="entry name" value="AbfB"/>
    <property type="match status" value="1"/>
</dbReference>
<dbReference type="Proteomes" id="UP000024284">
    <property type="component" value="Unassembled WGS sequence"/>
</dbReference>
<evidence type="ECO:0000313" key="3">
    <source>
        <dbReference type="EMBL" id="KFG91750.1"/>
    </source>
</evidence>
<dbReference type="GO" id="GO:0046556">
    <property type="term" value="F:alpha-L-arabinofuranosidase activity"/>
    <property type="evidence" value="ECO:0007669"/>
    <property type="project" value="InterPro"/>
</dbReference>
<sequence>MSHSSKEDLVFPSYSDPRELRVRRFGLDGRISKKIMKNERCFILGLGPSLAKVDPEFLKDEFVIGTNNILRTNFVPDVICVVDNRRFDYENWLRTQIKVITVKQIAERRADKISSLNIYHDIDYVDYGNGLTRDVWKIDEFDDRLRTVNFAGSVITDLAIPFASYLGFKEIYVLGLDGALASFPSTHIFGNEKNYAAAHPSHMYHLHERTAALALKRGVKTFNASPGGVVFALEKIALEAVKPSAVRRDFGRSVNGHYVVLGTGLIRLVEKDGAYRLMNEAGDKYIRHKNNVVRLEPDDGSPQFEKDSTWHIEPSFAKEEWACFRSVNAKGKYITALDEFSGYKLRPAEGVFSAYFSSFRVYPEKSRLTQRVSNNLMLKELSSMKAAIGAAMLADDII</sequence>
<organism evidence="3 4">
    <name type="scientific">Sphingobium herbicidovorans (strain ATCC 700291 / DSM 11019 / CCUG 56400 / KCTC 2939 / LMG 18315 / NBRC 16415 / MH)</name>
    <name type="common">Sphingomonas herbicidovorans</name>
    <dbReference type="NCBI Taxonomy" id="1219045"/>
    <lineage>
        <taxon>Bacteria</taxon>
        <taxon>Pseudomonadati</taxon>
        <taxon>Pseudomonadota</taxon>
        <taxon>Alphaproteobacteria</taxon>
        <taxon>Sphingomonadales</taxon>
        <taxon>Sphingomonadaceae</taxon>
        <taxon>Sphingobium</taxon>
    </lineage>
</organism>
<name>A0A086PED2_SPHHM</name>
<dbReference type="GO" id="GO:0046373">
    <property type="term" value="P:L-arabinose metabolic process"/>
    <property type="evidence" value="ECO:0007669"/>
    <property type="project" value="InterPro"/>
</dbReference>
<feature type="domain" description="6-hydroxymethylpterin diphosphokinase MptE-like" evidence="1">
    <location>
        <begin position="33"/>
        <end position="179"/>
    </location>
</feature>
<gene>
    <name evidence="3" type="ORF">BV98_000608</name>
</gene>
<accession>A0A086PED2</accession>
<dbReference type="PATRIC" id="fig|1219045.3.peg.620"/>
<dbReference type="SUPFAM" id="SSF110221">
    <property type="entry name" value="AbfB domain"/>
    <property type="match status" value="1"/>
</dbReference>
<dbReference type="InterPro" id="IPR002826">
    <property type="entry name" value="MptE-like"/>
</dbReference>